<evidence type="ECO:0000313" key="1">
    <source>
        <dbReference type="EMBL" id="KAK3944096.1"/>
    </source>
</evidence>
<keyword evidence="2" id="KW-1185">Reference proteome</keyword>
<dbReference type="PANTHER" id="PTHR21310:SF15">
    <property type="entry name" value="AMINOGLYCOSIDE PHOSPHOTRANSFERASE DOMAIN-CONTAINING PROTEIN"/>
    <property type="match status" value="1"/>
</dbReference>
<name>A0AAN6NFC5_9PEZI</name>
<protein>
    <submittedName>
        <fullName evidence="1">3-hydroxybutyryl dehydratase</fullName>
    </submittedName>
</protein>
<proteinExistence type="predicted"/>
<dbReference type="InterPro" id="IPR051678">
    <property type="entry name" value="AGP_Transferase"/>
</dbReference>
<dbReference type="AlphaFoldDB" id="A0AAN6NFC5"/>
<reference evidence="2" key="1">
    <citation type="journal article" date="2023" name="Mol. Phylogenet. Evol.">
        <title>Genome-scale phylogeny and comparative genomics of the fungal order Sordariales.</title>
        <authorList>
            <person name="Hensen N."/>
            <person name="Bonometti L."/>
            <person name="Westerberg I."/>
            <person name="Brannstrom I.O."/>
            <person name="Guillou S."/>
            <person name="Cros-Aarteil S."/>
            <person name="Calhoun S."/>
            <person name="Haridas S."/>
            <person name="Kuo A."/>
            <person name="Mondo S."/>
            <person name="Pangilinan J."/>
            <person name="Riley R."/>
            <person name="LaButti K."/>
            <person name="Andreopoulos B."/>
            <person name="Lipzen A."/>
            <person name="Chen C."/>
            <person name="Yan M."/>
            <person name="Daum C."/>
            <person name="Ng V."/>
            <person name="Clum A."/>
            <person name="Steindorff A."/>
            <person name="Ohm R.A."/>
            <person name="Martin F."/>
            <person name="Silar P."/>
            <person name="Natvig D.O."/>
            <person name="Lalanne C."/>
            <person name="Gautier V."/>
            <person name="Ament-Velasquez S.L."/>
            <person name="Kruys A."/>
            <person name="Hutchinson M.I."/>
            <person name="Powell A.J."/>
            <person name="Barry K."/>
            <person name="Miller A.N."/>
            <person name="Grigoriev I.V."/>
            <person name="Debuchy R."/>
            <person name="Gladieux P."/>
            <person name="Hiltunen Thoren M."/>
            <person name="Johannesson H."/>
        </authorList>
    </citation>
    <scope>NUCLEOTIDE SEQUENCE [LARGE SCALE GENOMIC DNA]</scope>
    <source>
        <strain evidence="2">CBS 340.73</strain>
    </source>
</reference>
<dbReference type="Proteomes" id="UP001303473">
    <property type="component" value="Unassembled WGS sequence"/>
</dbReference>
<sequence>MSSGSGRYIGDEWPTLSDGREYDVQQLLALVRDGNSPFKKTVDMNLVIREVEAAVGLHCKLSDQREILVRLGRSDVNMPNYDGFDMDFLLGDIKFETAVYKLLELNSEVPVSRLLYSRLPVIQRTDHRAAAVAVPTDLAGRRLMVFEKVDGRDNVWGCLSPEGKRNLLAQAARIRTSLFNFIVPADFAATWFLPRTFKFMPKELPLPFTTNPTREFWTVVFQSKIEATIGEEGQMIGWESDNNIVGPEASKAKQSLLRFIPHMLPTGADTEWLYRPVLEHGDYGIHNMSIAVGATGEPLITSLYDWETGSIVPGLLADPEMAVPVDLTADENGQPRITRVGSDATTEYCNEYLEYADHYLTSLYKGAPDFKRCIVAGRDARYLWSALKNWRGDEPEDFFGSLGAWADRRMLEIGAGSHG</sequence>
<dbReference type="PANTHER" id="PTHR21310">
    <property type="entry name" value="AMINOGLYCOSIDE PHOSPHOTRANSFERASE-RELATED-RELATED"/>
    <property type="match status" value="1"/>
</dbReference>
<dbReference type="EMBL" id="MU853761">
    <property type="protein sequence ID" value="KAK3944096.1"/>
    <property type="molecule type" value="Genomic_DNA"/>
</dbReference>
<organism evidence="1 2">
    <name type="scientific">Diplogelasinospora grovesii</name>
    <dbReference type="NCBI Taxonomy" id="303347"/>
    <lineage>
        <taxon>Eukaryota</taxon>
        <taxon>Fungi</taxon>
        <taxon>Dikarya</taxon>
        <taxon>Ascomycota</taxon>
        <taxon>Pezizomycotina</taxon>
        <taxon>Sordariomycetes</taxon>
        <taxon>Sordariomycetidae</taxon>
        <taxon>Sordariales</taxon>
        <taxon>Diplogelasinosporaceae</taxon>
        <taxon>Diplogelasinospora</taxon>
    </lineage>
</organism>
<accession>A0AAN6NFC5</accession>
<gene>
    <name evidence="1" type="ORF">QBC46DRAFT_446325</name>
</gene>
<comment type="caution">
    <text evidence="1">The sequence shown here is derived from an EMBL/GenBank/DDBJ whole genome shotgun (WGS) entry which is preliminary data.</text>
</comment>
<evidence type="ECO:0000313" key="2">
    <source>
        <dbReference type="Proteomes" id="UP001303473"/>
    </source>
</evidence>